<sequence>MQNSSKLADATPPSVPELSSAMKRLRLKILKSVKPYKLDEALGSLRSQLSTEKNETSRLGSLAAQTWLIRQRLQHLALEQLPTVEECLDALEPKPNKLALLKKVKPEEAPTPEVSAKAESLNWEKVKILEETVVNGMRFFKDFVIEVNAEDAKKLVDAKKAEIVSQDAPASAETSETEDTPKKAAKKNKKEEARKER</sequence>
<feature type="region of interest" description="Disordered" evidence="1">
    <location>
        <begin position="160"/>
        <end position="197"/>
    </location>
</feature>
<gene>
    <name evidence="2" type="ORF">NIG5292_02209</name>
</gene>
<name>A0A0U1NN76_9RHOB</name>
<evidence type="ECO:0000313" key="3">
    <source>
        <dbReference type="Proteomes" id="UP000048949"/>
    </source>
</evidence>
<proteinExistence type="predicted"/>
<evidence type="ECO:0000313" key="2">
    <source>
        <dbReference type="EMBL" id="CRK76152.1"/>
    </source>
</evidence>
<evidence type="ECO:0000256" key="1">
    <source>
        <dbReference type="SAM" id="MobiDB-lite"/>
    </source>
</evidence>
<dbReference type="EMBL" id="CVQV01000013">
    <property type="protein sequence ID" value="CRK76152.1"/>
    <property type="molecule type" value="Genomic_DNA"/>
</dbReference>
<accession>A0A0U1NN76</accession>
<dbReference type="STRING" id="282199.GCA_001049735_02208"/>
<organism evidence="2 3">
    <name type="scientific">Nereida ignava</name>
    <dbReference type="NCBI Taxonomy" id="282199"/>
    <lineage>
        <taxon>Bacteria</taxon>
        <taxon>Pseudomonadati</taxon>
        <taxon>Pseudomonadota</taxon>
        <taxon>Alphaproteobacteria</taxon>
        <taxon>Rhodobacterales</taxon>
        <taxon>Roseobacteraceae</taxon>
        <taxon>Nereida</taxon>
    </lineage>
</organism>
<keyword evidence="3" id="KW-1185">Reference proteome</keyword>
<dbReference type="AlphaFoldDB" id="A0A0U1NN76"/>
<dbReference type="RefSeq" id="WP_143081972.1">
    <property type="nucleotide sequence ID" value="NZ_CVPC01000013.1"/>
</dbReference>
<dbReference type="Proteomes" id="UP000048949">
    <property type="component" value="Unassembled WGS sequence"/>
</dbReference>
<dbReference type="OrthoDB" id="7855684at2"/>
<reference evidence="2 3" key="1">
    <citation type="submission" date="2015-04" db="EMBL/GenBank/DDBJ databases">
        <authorList>
            <person name="Syromyatnikov M.Y."/>
            <person name="Popov V.N."/>
        </authorList>
    </citation>
    <scope>NUCLEOTIDE SEQUENCE [LARGE SCALE GENOMIC DNA]</scope>
    <source>
        <strain evidence="2 3">CECT 5292</strain>
    </source>
</reference>
<protein>
    <submittedName>
        <fullName evidence="2">Uncharacterized protein</fullName>
    </submittedName>
</protein>